<evidence type="ECO:0000256" key="3">
    <source>
        <dbReference type="ARBA" id="ARBA00022475"/>
    </source>
</evidence>
<dbReference type="Gene3D" id="3.40.50.300">
    <property type="entry name" value="P-loop containing nucleotide triphosphate hydrolases"/>
    <property type="match status" value="1"/>
</dbReference>
<dbReference type="SUPFAM" id="SSF90123">
    <property type="entry name" value="ABC transporter transmembrane region"/>
    <property type="match status" value="1"/>
</dbReference>
<feature type="domain" description="ABC transporter" evidence="11">
    <location>
        <begin position="332"/>
        <end position="566"/>
    </location>
</feature>
<feature type="transmembrane region" description="Helical" evidence="10">
    <location>
        <begin position="153"/>
        <end position="176"/>
    </location>
</feature>
<keyword evidence="2" id="KW-0813">Transport</keyword>
<evidence type="ECO:0000256" key="8">
    <source>
        <dbReference type="ARBA" id="ARBA00023136"/>
    </source>
</evidence>
<proteinExistence type="inferred from homology"/>
<dbReference type="SMART" id="SM00382">
    <property type="entry name" value="AAA"/>
    <property type="match status" value="1"/>
</dbReference>
<dbReference type="InterPro" id="IPR003439">
    <property type="entry name" value="ABC_transporter-like_ATP-bd"/>
</dbReference>
<evidence type="ECO:0000313" key="14">
    <source>
        <dbReference type="Proteomes" id="UP000005143"/>
    </source>
</evidence>
<name>H0E010_9ACTN</name>
<dbReference type="Gene3D" id="1.20.1560.10">
    <property type="entry name" value="ABC transporter type 1, transmembrane domain"/>
    <property type="match status" value="1"/>
</dbReference>
<dbReference type="GO" id="GO:0005886">
    <property type="term" value="C:plasma membrane"/>
    <property type="evidence" value="ECO:0007669"/>
    <property type="project" value="UniProtKB-SubCell"/>
</dbReference>
<accession>H0E010</accession>
<dbReference type="InterPro" id="IPR017871">
    <property type="entry name" value="ABC_transporter-like_CS"/>
</dbReference>
<dbReference type="PROSITE" id="PS50929">
    <property type="entry name" value="ABC_TM1F"/>
    <property type="match status" value="1"/>
</dbReference>
<evidence type="ECO:0000256" key="4">
    <source>
        <dbReference type="ARBA" id="ARBA00022692"/>
    </source>
</evidence>
<evidence type="ECO:0000256" key="7">
    <source>
        <dbReference type="ARBA" id="ARBA00022989"/>
    </source>
</evidence>
<dbReference type="InterPro" id="IPR036640">
    <property type="entry name" value="ABC1_TM_sf"/>
</dbReference>
<evidence type="ECO:0000256" key="9">
    <source>
        <dbReference type="ARBA" id="ARBA00023455"/>
    </source>
</evidence>
<dbReference type="FunFam" id="3.40.50.300:FF:000221">
    <property type="entry name" value="Multidrug ABC transporter ATP-binding protein"/>
    <property type="match status" value="1"/>
</dbReference>
<evidence type="ECO:0000259" key="12">
    <source>
        <dbReference type="PROSITE" id="PS50929"/>
    </source>
</evidence>
<keyword evidence="8 10" id="KW-0472">Membrane</keyword>
<dbReference type="GO" id="GO:0005524">
    <property type="term" value="F:ATP binding"/>
    <property type="evidence" value="ECO:0007669"/>
    <property type="project" value="UniProtKB-KW"/>
</dbReference>
<keyword evidence="3" id="KW-1003">Cell membrane</keyword>
<keyword evidence="5" id="KW-0547">Nucleotide-binding</keyword>
<sequence length="589" mass="61678">MIGTLLRFVDDRALLRRFRLLMAASAAVRAATVLTLFPLLRELLSDEPSGAWPWIGLLAVLVLASWVVDVRYARASFAIGFMLLRSVEQRVLHRFERLAIPDVTPAIASATQRALTAAGQELCSGFAYVIAPLLATLVATVLIGIGLAVVSPWLGLVALVSLVALSLAMAVSGTLIRRAEGAYDAASSDVGERIVEFAQAQRALRASGRPVDEDSALGRALGRQRRATRRLLGMALPGTLLFALAGQAALAGLAVVAIALSRDGSLSGPEVVALVVVSVRFLEPFFTAAGLSATLEVTRGSLQRVEQLLATSPLPEPAGEEAPAAVPGAPTLELRAVDFAYPSGPPVLRGIDLVAQRGRTVAVVGPSGSGKSTLLSLAARLVDPQAGEVLLDGAPARAYPLEALSARVGAVLQDVYLLDAPLLENIRLARPEASDDEVRAAGAAAQLEEVVERLPDGWRTRVGEGGALLSGGERQRVSIARALLKRAPLLLLDEATSAVDALTERALVDALQADAAERATVVVAHRLGTIADADEILFVDGGTVVERGTHAELLAADGRFAAYWRQRESAASWTLSGDGPARVGASARC</sequence>
<dbReference type="GO" id="GO:0016887">
    <property type="term" value="F:ATP hydrolysis activity"/>
    <property type="evidence" value="ECO:0007669"/>
    <property type="project" value="InterPro"/>
</dbReference>
<feature type="transmembrane region" description="Helical" evidence="10">
    <location>
        <begin position="126"/>
        <end position="147"/>
    </location>
</feature>
<evidence type="ECO:0000256" key="1">
    <source>
        <dbReference type="ARBA" id="ARBA00004429"/>
    </source>
</evidence>
<feature type="transmembrane region" description="Helical" evidence="10">
    <location>
        <begin position="231"/>
        <end position="259"/>
    </location>
</feature>
<comment type="similarity">
    <text evidence="9">Belongs to the ABC transporter superfamily. Siderophore-Fe(3+) uptake transporter (SIUT) (TC 3.A.1.21) family.</text>
</comment>
<keyword evidence="14" id="KW-1185">Reference proteome</keyword>
<comment type="subcellular location">
    <subcellularLocation>
        <location evidence="1">Cell inner membrane</location>
        <topology evidence="1">Multi-pass membrane protein</topology>
    </subcellularLocation>
</comment>
<dbReference type="EMBL" id="AGUD01000004">
    <property type="protein sequence ID" value="EHN12969.1"/>
    <property type="molecule type" value="Genomic_DNA"/>
</dbReference>
<keyword evidence="6 13" id="KW-0067">ATP-binding</keyword>
<evidence type="ECO:0000256" key="10">
    <source>
        <dbReference type="SAM" id="Phobius"/>
    </source>
</evidence>
<dbReference type="PROSITE" id="PS00211">
    <property type="entry name" value="ABC_TRANSPORTER_1"/>
    <property type="match status" value="1"/>
</dbReference>
<dbReference type="RefSeq" id="WP_007569750.1">
    <property type="nucleotide sequence ID" value="NZ_AGUD01000004.1"/>
</dbReference>
<evidence type="ECO:0000256" key="5">
    <source>
        <dbReference type="ARBA" id="ARBA00022741"/>
    </source>
</evidence>
<feature type="transmembrane region" description="Helical" evidence="10">
    <location>
        <begin position="20"/>
        <end position="39"/>
    </location>
</feature>
<dbReference type="InterPro" id="IPR011527">
    <property type="entry name" value="ABC1_TM_dom"/>
</dbReference>
<keyword evidence="4 10" id="KW-0812">Transmembrane</keyword>
<dbReference type="Proteomes" id="UP000005143">
    <property type="component" value="Unassembled WGS sequence"/>
</dbReference>
<dbReference type="InterPro" id="IPR003593">
    <property type="entry name" value="AAA+_ATPase"/>
</dbReference>
<evidence type="ECO:0000256" key="2">
    <source>
        <dbReference type="ARBA" id="ARBA00022448"/>
    </source>
</evidence>
<comment type="caution">
    <text evidence="13">The sequence shown here is derived from an EMBL/GenBank/DDBJ whole genome shotgun (WGS) entry which is preliminary data.</text>
</comment>
<dbReference type="GO" id="GO:0034040">
    <property type="term" value="F:ATPase-coupled lipid transmembrane transporter activity"/>
    <property type="evidence" value="ECO:0007669"/>
    <property type="project" value="TreeGrafter"/>
</dbReference>
<evidence type="ECO:0000256" key="6">
    <source>
        <dbReference type="ARBA" id="ARBA00022840"/>
    </source>
</evidence>
<evidence type="ECO:0000259" key="11">
    <source>
        <dbReference type="PROSITE" id="PS50893"/>
    </source>
</evidence>
<keyword evidence="7 10" id="KW-1133">Transmembrane helix</keyword>
<dbReference type="PANTHER" id="PTHR24221">
    <property type="entry name" value="ATP-BINDING CASSETTE SUB-FAMILY B"/>
    <property type="match status" value="1"/>
</dbReference>
<dbReference type="PANTHER" id="PTHR24221:SF654">
    <property type="entry name" value="ATP-BINDING CASSETTE SUB-FAMILY B MEMBER 6"/>
    <property type="match status" value="1"/>
</dbReference>
<dbReference type="InterPro" id="IPR039421">
    <property type="entry name" value="Type_1_exporter"/>
</dbReference>
<dbReference type="OrthoDB" id="9806127at2"/>
<dbReference type="AlphaFoldDB" id="H0E010"/>
<dbReference type="SUPFAM" id="SSF52540">
    <property type="entry name" value="P-loop containing nucleoside triphosphate hydrolases"/>
    <property type="match status" value="1"/>
</dbReference>
<gene>
    <name evidence="13" type="ORF">PAI11_01150</name>
</gene>
<dbReference type="PATRIC" id="fig|1097667.3.peg.115"/>
<organism evidence="13 14">
    <name type="scientific">Patulibacter medicamentivorans</name>
    <dbReference type="NCBI Taxonomy" id="1097667"/>
    <lineage>
        <taxon>Bacteria</taxon>
        <taxon>Bacillati</taxon>
        <taxon>Actinomycetota</taxon>
        <taxon>Thermoleophilia</taxon>
        <taxon>Solirubrobacterales</taxon>
        <taxon>Patulibacteraceae</taxon>
        <taxon>Patulibacter</taxon>
    </lineage>
</organism>
<feature type="domain" description="ABC transmembrane type-1" evidence="12">
    <location>
        <begin position="20"/>
        <end position="296"/>
    </location>
</feature>
<feature type="transmembrane region" description="Helical" evidence="10">
    <location>
        <begin position="51"/>
        <end position="68"/>
    </location>
</feature>
<dbReference type="Pfam" id="PF00005">
    <property type="entry name" value="ABC_tran"/>
    <property type="match status" value="1"/>
</dbReference>
<dbReference type="InterPro" id="IPR027417">
    <property type="entry name" value="P-loop_NTPase"/>
</dbReference>
<evidence type="ECO:0000313" key="13">
    <source>
        <dbReference type="EMBL" id="EHN12969.1"/>
    </source>
</evidence>
<protein>
    <submittedName>
        <fullName evidence="13">ABC transporter ATP-binding protein</fullName>
    </submittedName>
</protein>
<dbReference type="GO" id="GO:0140359">
    <property type="term" value="F:ABC-type transporter activity"/>
    <property type="evidence" value="ECO:0007669"/>
    <property type="project" value="InterPro"/>
</dbReference>
<dbReference type="PROSITE" id="PS50893">
    <property type="entry name" value="ABC_TRANSPORTER_2"/>
    <property type="match status" value="1"/>
</dbReference>
<reference evidence="13 14" key="1">
    <citation type="journal article" date="2013" name="Biodegradation">
        <title>Quantitative proteomic analysis of ibuprofen-degrading Patulibacter sp. strain I11.</title>
        <authorList>
            <person name="Almeida B."/>
            <person name="Kjeldal H."/>
            <person name="Lolas I."/>
            <person name="Knudsen A.D."/>
            <person name="Carvalho G."/>
            <person name="Nielsen K.L."/>
            <person name="Barreto Crespo M.T."/>
            <person name="Stensballe A."/>
            <person name="Nielsen J.L."/>
        </authorList>
    </citation>
    <scope>NUCLEOTIDE SEQUENCE [LARGE SCALE GENOMIC DNA]</scope>
    <source>
        <strain evidence="13 14">I11</strain>
    </source>
</reference>